<evidence type="ECO:0000256" key="2">
    <source>
        <dbReference type="SAM" id="SignalP"/>
    </source>
</evidence>
<sequence>MRNNIFVIILLSISVICRGNDKRERVNCKLCAPNWSCPANTCPDDGKRSGQGRFSVKETKRDFDNSLSQQDKMAAILKRLMEDYY</sequence>
<name>A0A9Q1BFD5_HOLLE</name>
<dbReference type="AlphaFoldDB" id="A0A9Q1BFD5"/>
<evidence type="ECO:0000256" key="1">
    <source>
        <dbReference type="SAM" id="MobiDB-lite"/>
    </source>
</evidence>
<dbReference type="EMBL" id="JAIZAY010000020">
    <property type="protein sequence ID" value="KAJ8022607.1"/>
    <property type="molecule type" value="Genomic_DNA"/>
</dbReference>
<feature type="chain" id="PRO_5040353536" evidence="2">
    <location>
        <begin position="20"/>
        <end position="85"/>
    </location>
</feature>
<comment type="caution">
    <text evidence="3">The sequence shown here is derived from an EMBL/GenBank/DDBJ whole genome shotgun (WGS) entry which is preliminary data.</text>
</comment>
<keyword evidence="4" id="KW-1185">Reference proteome</keyword>
<accession>A0A9Q1BFD5</accession>
<keyword evidence="2" id="KW-0732">Signal</keyword>
<evidence type="ECO:0000313" key="3">
    <source>
        <dbReference type="EMBL" id="KAJ8022607.1"/>
    </source>
</evidence>
<protein>
    <submittedName>
        <fullName evidence="3">Uncharacterized protein</fullName>
    </submittedName>
</protein>
<reference evidence="3" key="1">
    <citation type="submission" date="2021-10" db="EMBL/GenBank/DDBJ databases">
        <title>Tropical sea cucumber genome reveals ecological adaptation and Cuvierian tubules defense mechanism.</title>
        <authorList>
            <person name="Chen T."/>
        </authorList>
    </citation>
    <scope>NUCLEOTIDE SEQUENCE</scope>
    <source>
        <strain evidence="3">Nanhai2018</strain>
        <tissue evidence="3">Muscle</tissue>
    </source>
</reference>
<feature type="signal peptide" evidence="2">
    <location>
        <begin position="1"/>
        <end position="19"/>
    </location>
</feature>
<feature type="compositionally biased region" description="Basic and acidic residues" evidence="1">
    <location>
        <begin position="55"/>
        <end position="64"/>
    </location>
</feature>
<dbReference type="Proteomes" id="UP001152320">
    <property type="component" value="Chromosome 20"/>
</dbReference>
<organism evidence="3 4">
    <name type="scientific">Holothuria leucospilota</name>
    <name type="common">Black long sea cucumber</name>
    <name type="synonym">Mertensiothuria leucospilota</name>
    <dbReference type="NCBI Taxonomy" id="206669"/>
    <lineage>
        <taxon>Eukaryota</taxon>
        <taxon>Metazoa</taxon>
        <taxon>Echinodermata</taxon>
        <taxon>Eleutherozoa</taxon>
        <taxon>Echinozoa</taxon>
        <taxon>Holothuroidea</taxon>
        <taxon>Aspidochirotacea</taxon>
        <taxon>Aspidochirotida</taxon>
        <taxon>Holothuriidae</taxon>
        <taxon>Holothuria</taxon>
    </lineage>
</organism>
<gene>
    <name evidence="3" type="ORF">HOLleu_37560</name>
</gene>
<feature type="region of interest" description="Disordered" evidence="1">
    <location>
        <begin position="43"/>
        <end position="67"/>
    </location>
</feature>
<proteinExistence type="predicted"/>
<evidence type="ECO:0000313" key="4">
    <source>
        <dbReference type="Proteomes" id="UP001152320"/>
    </source>
</evidence>